<dbReference type="FunFam" id="3.30.1360.60:FF:000001">
    <property type="entry name" value="PTS system glucose-specific IIBC component PtsG"/>
    <property type="match status" value="1"/>
</dbReference>
<dbReference type="Pfam" id="PF00367">
    <property type="entry name" value="PTS_EIIB"/>
    <property type="match status" value="1"/>
</dbReference>
<evidence type="ECO:0000256" key="1">
    <source>
        <dbReference type="ARBA" id="ARBA00004651"/>
    </source>
</evidence>
<feature type="transmembrane region" description="Helical" evidence="12">
    <location>
        <begin position="149"/>
        <end position="170"/>
    </location>
</feature>
<dbReference type="PANTHER" id="PTHR30175">
    <property type="entry name" value="PHOSPHOTRANSFERASE SYSTEM TRANSPORT PROTEIN"/>
    <property type="match status" value="1"/>
</dbReference>
<feature type="transmembrane region" description="Helical" evidence="12">
    <location>
        <begin position="358"/>
        <end position="377"/>
    </location>
</feature>
<dbReference type="InterPro" id="IPR036878">
    <property type="entry name" value="Glu_permease_IIB"/>
</dbReference>
<feature type="transmembrane region" description="Helical" evidence="12">
    <location>
        <begin position="326"/>
        <end position="346"/>
    </location>
</feature>
<keyword evidence="10 12" id="KW-0472">Membrane</keyword>
<keyword evidence="9 12" id="KW-1133">Transmembrane helix</keyword>
<dbReference type="AlphaFoldDB" id="A0A7G9GIN9"/>
<feature type="transmembrane region" description="Helical" evidence="12">
    <location>
        <begin position="243"/>
        <end position="268"/>
    </location>
</feature>
<dbReference type="RefSeq" id="WP_117454709.1">
    <property type="nucleotide sequence ID" value="NZ_CP060636.1"/>
</dbReference>
<dbReference type="GO" id="GO:0016301">
    <property type="term" value="F:kinase activity"/>
    <property type="evidence" value="ECO:0007669"/>
    <property type="project" value="UniProtKB-KW"/>
</dbReference>
<gene>
    <name evidence="15" type="ORF">H9Q80_10230</name>
</gene>
<dbReference type="SUPFAM" id="SSF55604">
    <property type="entry name" value="Glucose permease domain IIB"/>
    <property type="match status" value="1"/>
</dbReference>
<sequence>MAKKQDYTQLAKEVVEAVGGKENIISVTNCMTRLRFVLKDDNIPSEEQVKAIKGVKGVMNKGGQYQVIIGTHVCEVIKDVKMVAGLGDEAPVKTDDGKKDTLFNRFFKTISGCIMPMIGPMIAGGILKGILTIFVTVGMLTKDSGTYQLLYAAADALLYFMPIVVGFSAGKVFGCNPYVTATIGAALVYPSLVTAVSGETALTFLGLPITAATYSNTLFPILLASYVASLIEKGAKRIIPQMIQLMIVPLIVLAITVPLSWLAIGPVMNMVSEVLSSTVLGIFNFSPLLGGILFGAFWQLMVLLGLHAAFVPVLINNIVTLGADPINAVLGLTVWALAGVSLGYALKVKDAEKRAVGFSGMASCLCGVTEPTIYTIALPQIKCFAAAWIGGGISGGILAALGAKMYSMGGDGLFRIPSMINPAGMDISFYGFIACALVAFGVAAALSYILADPNK</sequence>
<keyword evidence="16" id="KW-1185">Reference proteome</keyword>
<dbReference type="Pfam" id="PF02378">
    <property type="entry name" value="PTS_EIIC"/>
    <property type="match status" value="1"/>
</dbReference>
<evidence type="ECO:0000313" key="16">
    <source>
        <dbReference type="Proteomes" id="UP000515856"/>
    </source>
</evidence>
<keyword evidence="2" id="KW-0813">Transport</keyword>
<evidence type="ECO:0000256" key="5">
    <source>
        <dbReference type="ARBA" id="ARBA00022679"/>
    </source>
</evidence>
<feature type="transmembrane region" description="Helical" evidence="12">
    <location>
        <begin position="384"/>
        <end position="407"/>
    </location>
</feature>
<evidence type="ECO:0000256" key="9">
    <source>
        <dbReference type="ARBA" id="ARBA00022989"/>
    </source>
</evidence>
<name>A0A7G9GIN9_9FIRM</name>
<keyword evidence="8" id="KW-0418">Kinase</keyword>
<feature type="transmembrane region" description="Helical" evidence="12">
    <location>
        <begin position="209"/>
        <end position="231"/>
    </location>
</feature>
<evidence type="ECO:0000313" key="15">
    <source>
        <dbReference type="EMBL" id="QNM10671.1"/>
    </source>
</evidence>
<evidence type="ECO:0000256" key="10">
    <source>
        <dbReference type="ARBA" id="ARBA00023136"/>
    </source>
</evidence>
<keyword evidence="7 12" id="KW-0812">Transmembrane</keyword>
<feature type="domain" description="PTS EIIC type-1" evidence="14">
    <location>
        <begin position="108"/>
        <end position="455"/>
    </location>
</feature>
<evidence type="ECO:0000259" key="13">
    <source>
        <dbReference type="PROSITE" id="PS51098"/>
    </source>
</evidence>
<dbReference type="GO" id="GO:0009401">
    <property type="term" value="P:phosphoenolpyruvate-dependent sugar phosphotransferase system"/>
    <property type="evidence" value="ECO:0007669"/>
    <property type="project" value="UniProtKB-KW"/>
</dbReference>
<proteinExistence type="predicted"/>
<dbReference type="PROSITE" id="PS51098">
    <property type="entry name" value="PTS_EIIB_TYPE_1"/>
    <property type="match status" value="1"/>
</dbReference>
<dbReference type="InterPro" id="IPR018113">
    <property type="entry name" value="PTrfase_EIIB_Cys"/>
</dbReference>
<keyword evidence="3" id="KW-1003">Cell membrane</keyword>
<dbReference type="InterPro" id="IPR050558">
    <property type="entry name" value="PTS_Sugar-Specific_Components"/>
</dbReference>
<evidence type="ECO:0000256" key="4">
    <source>
        <dbReference type="ARBA" id="ARBA00022597"/>
    </source>
</evidence>
<evidence type="ECO:0000256" key="11">
    <source>
        <dbReference type="PROSITE-ProRule" id="PRU00421"/>
    </source>
</evidence>
<organism evidence="15 16">
    <name type="scientific">[Eubacterium] hominis</name>
    <dbReference type="NCBI Taxonomy" id="2764325"/>
    <lineage>
        <taxon>Bacteria</taxon>
        <taxon>Bacillati</taxon>
        <taxon>Bacillota</taxon>
        <taxon>Erysipelotrichia</taxon>
        <taxon>Erysipelotrichales</taxon>
        <taxon>Erysipelotrichaceae</taxon>
        <taxon>Amedibacillus</taxon>
    </lineage>
</organism>
<dbReference type="CDD" id="cd00212">
    <property type="entry name" value="PTS_IIB_glc"/>
    <property type="match status" value="1"/>
</dbReference>
<evidence type="ECO:0000256" key="3">
    <source>
        <dbReference type="ARBA" id="ARBA00022475"/>
    </source>
</evidence>
<dbReference type="PROSITE" id="PS51103">
    <property type="entry name" value="PTS_EIIC_TYPE_1"/>
    <property type="match status" value="1"/>
</dbReference>
<dbReference type="InterPro" id="IPR003352">
    <property type="entry name" value="PTS_EIIC"/>
</dbReference>
<protein>
    <submittedName>
        <fullName evidence="15">PTS transporter subunit EIIC</fullName>
    </submittedName>
</protein>
<feature type="transmembrane region" description="Helical" evidence="12">
    <location>
        <begin position="288"/>
        <end position="314"/>
    </location>
</feature>
<evidence type="ECO:0000259" key="14">
    <source>
        <dbReference type="PROSITE" id="PS51103"/>
    </source>
</evidence>
<evidence type="ECO:0000256" key="2">
    <source>
        <dbReference type="ARBA" id="ARBA00022448"/>
    </source>
</evidence>
<dbReference type="Proteomes" id="UP000515856">
    <property type="component" value="Chromosome"/>
</dbReference>
<dbReference type="KEGG" id="ehn:H9Q80_10230"/>
<dbReference type="GO" id="GO:0005886">
    <property type="term" value="C:plasma membrane"/>
    <property type="evidence" value="ECO:0007669"/>
    <property type="project" value="UniProtKB-SubCell"/>
</dbReference>
<dbReference type="Gene3D" id="3.30.1360.60">
    <property type="entry name" value="Glucose permease domain IIB"/>
    <property type="match status" value="1"/>
</dbReference>
<dbReference type="PANTHER" id="PTHR30175:SF1">
    <property type="entry name" value="PTS SYSTEM ARBUTIN-, CELLOBIOSE-, AND SALICIN-SPECIFIC EIIBC COMPONENT-RELATED"/>
    <property type="match status" value="1"/>
</dbReference>
<keyword evidence="5" id="KW-0808">Transferase</keyword>
<evidence type="ECO:0000256" key="8">
    <source>
        <dbReference type="ARBA" id="ARBA00022777"/>
    </source>
</evidence>
<dbReference type="EMBL" id="CP060636">
    <property type="protein sequence ID" value="QNM10671.1"/>
    <property type="molecule type" value="Genomic_DNA"/>
</dbReference>
<dbReference type="InterPro" id="IPR001996">
    <property type="entry name" value="PTS_IIB_1"/>
</dbReference>
<dbReference type="PROSITE" id="PS01035">
    <property type="entry name" value="PTS_EIIB_TYPE_1_CYS"/>
    <property type="match status" value="1"/>
</dbReference>
<keyword evidence="4" id="KW-0762">Sugar transport</keyword>
<evidence type="ECO:0000256" key="12">
    <source>
        <dbReference type="SAM" id="Phobius"/>
    </source>
</evidence>
<reference evidence="15 16" key="1">
    <citation type="submission" date="2020-08" db="EMBL/GenBank/DDBJ databases">
        <authorList>
            <person name="Liu C."/>
            <person name="Sun Q."/>
        </authorList>
    </citation>
    <scope>NUCLEOTIDE SEQUENCE [LARGE SCALE GENOMIC DNA]</scope>
    <source>
        <strain evidence="15 16">NSJ-61</strain>
    </source>
</reference>
<accession>A0A7G9GIN9</accession>
<keyword evidence="6" id="KW-0598">Phosphotransferase system</keyword>
<dbReference type="GO" id="GO:0090589">
    <property type="term" value="F:protein-phosphocysteine-trehalose phosphotransferase system transporter activity"/>
    <property type="evidence" value="ECO:0007669"/>
    <property type="project" value="TreeGrafter"/>
</dbReference>
<comment type="subcellular location">
    <subcellularLocation>
        <location evidence="1">Cell membrane</location>
        <topology evidence="1">Multi-pass membrane protein</topology>
    </subcellularLocation>
</comment>
<feature type="active site" description="Phosphocysteine intermediate; for EIIB activity" evidence="11">
    <location>
        <position position="30"/>
    </location>
</feature>
<dbReference type="GO" id="GO:0015771">
    <property type="term" value="P:trehalose transport"/>
    <property type="evidence" value="ECO:0007669"/>
    <property type="project" value="TreeGrafter"/>
</dbReference>
<feature type="transmembrane region" description="Helical" evidence="12">
    <location>
        <begin position="427"/>
        <end position="451"/>
    </location>
</feature>
<feature type="transmembrane region" description="Helical" evidence="12">
    <location>
        <begin position="113"/>
        <end position="137"/>
    </location>
</feature>
<feature type="transmembrane region" description="Helical" evidence="12">
    <location>
        <begin position="177"/>
        <end position="197"/>
    </location>
</feature>
<evidence type="ECO:0000256" key="7">
    <source>
        <dbReference type="ARBA" id="ARBA00022692"/>
    </source>
</evidence>
<evidence type="ECO:0000256" key="6">
    <source>
        <dbReference type="ARBA" id="ARBA00022683"/>
    </source>
</evidence>
<dbReference type="GO" id="GO:0008982">
    <property type="term" value="F:protein-N(PI)-phosphohistidine-sugar phosphotransferase activity"/>
    <property type="evidence" value="ECO:0007669"/>
    <property type="project" value="InterPro"/>
</dbReference>
<dbReference type="InterPro" id="IPR013013">
    <property type="entry name" value="PTS_EIIC_1"/>
</dbReference>
<feature type="domain" description="PTS EIIB type-1" evidence="13">
    <location>
        <begin position="8"/>
        <end position="90"/>
    </location>
</feature>